<dbReference type="GO" id="GO:0003724">
    <property type="term" value="F:RNA helicase activity"/>
    <property type="evidence" value="ECO:0007669"/>
    <property type="project" value="TreeGrafter"/>
</dbReference>
<proteinExistence type="predicted"/>
<dbReference type="GO" id="GO:0009409">
    <property type="term" value="P:response to cold"/>
    <property type="evidence" value="ECO:0007669"/>
    <property type="project" value="TreeGrafter"/>
</dbReference>
<dbReference type="GO" id="GO:0016787">
    <property type="term" value="F:hydrolase activity"/>
    <property type="evidence" value="ECO:0007669"/>
    <property type="project" value="UniProtKB-KW"/>
</dbReference>
<keyword evidence="3" id="KW-0378">Hydrolase</keyword>
<dbReference type="Pfam" id="PF25399">
    <property type="entry name" value="DeaD_dimer"/>
    <property type="match status" value="1"/>
</dbReference>
<feature type="domain" description="Helicase C-terminal" evidence="7">
    <location>
        <begin position="1"/>
        <end position="113"/>
    </location>
</feature>
<evidence type="ECO:0000313" key="9">
    <source>
        <dbReference type="Proteomes" id="UP000019241"/>
    </source>
</evidence>
<evidence type="ECO:0000256" key="3">
    <source>
        <dbReference type="ARBA" id="ARBA00022801"/>
    </source>
</evidence>
<dbReference type="GO" id="GO:0005840">
    <property type="term" value="C:ribosome"/>
    <property type="evidence" value="ECO:0007669"/>
    <property type="project" value="TreeGrafter"/>
</dbReference>
<dbReference type="Gene3D" id="3.40.50.300">
    <property type="entry name" value="P-loop containing nucleotide triphosphate hydrolases"/>
    <property type="match status" value="1"/>
</dbReference>
<keyword evidence="1" id="KW-0963">Cytoplasm</keyword>
<feature type="compositionally biased region" description="Basic and acidic residues" evidence="6">
    <location>
        <begin position="221"/>
        <end position="232"/>
    </location>
</feature>
<evidence type="ECO:0000256" key="5">
    <source>
        <dbReference type="ARBA" id="ARBA00022840"/>
    </source>
</evidence>
<protein>
    <submittedName>
        <fullName evidence="8">ATP-dependent RNA helicase</fullName>
    </submittedName>
</protein>
<evidence type="ECO:0000256" key="1">
    <source>
        <dbReference type="ARBA" id="ARBA00022490"/>
    </source>
</evidence>
<dbReference type="GO" id="GO:0005829">
    <property type="term" value="C:cytosol"/>
    <property type="evidence" value="ECO:0007669"/>
    <property type="project" value="TreeGrafter"/>
</dbReference>
<dbReference type="PATRIC" id="fig|1265822.4.peg.2983"/>
<dbReference type="InterPro" id="IPR057325">
    <property type="entry name" value="DeaD_dimer"/>
</dbReference>
<evidence type="ECO:0000259" key="7">
    <source>
        <dbReference type="PROSITE" id="PS51194"/>
    </source>
</evidence>
<evidence type="ECO:0000256" key="4">
    <source>
        <dbReference type="ARBA" id="ARBA00022806"/>
    </source>
</evidence>
<accession>W7DBF6</accession>
<dbReference type="CDD" id="cd18787">
    <property type="entry name" value="SF2_C_DEAD"/>
    <property type="match status" value="1"/>
</dbReference>
<feature type="compositionally biased region" description="Basic and acidic residues" evidence="6">
    <location>
        <begin position="167"/>
        <end position="178"/>
    </location>
</feature>
<keyword evidence="4 8" id="KW-0347">Helicase</keyword>
<keyword evidence="5" id="KW-0067">ATP-binding</keyword>
<dbReference type="GO" id="GO:0005524">
    <property type="term" value="F:ATP binding"/>
    <property type="evidence" value="ECO:0007669"/>
    <property type="project" value="UniProtKB-KW"/>
</dbReference>
<dbReference type="SMART" id="SM00490">
    <property type="entry name" value="HELICc"/>
    <property type="match status" value="1"/>
</dbReference>
<evidence type="ECO:0000256" key="6">
    <source>
        <dbReference type="SAM" id="MobiDB-lite"/>
    </source>
</evidence>
<dbReference type="AlphaFoldDB" id="W7DBF6"/>
<dbReference type="PANTHER" id="PTHR47963">
    <property type="entry name" value="DEAD-BOX ATP-DEPENDENT RNA HELICASE 47, MITOCHONDRIAL"/>
    <property type="match status" value="1"/>
</dbReference>
<sequence>MRGYVAEGIHGDLTQAKRMSVLRKFKEGKIDVLVATDVAARGLDISGVTHVYNYDIPQDPESYVHRIGRTGRAGKEGMAITFVQPREMGYLRTVEQTTKKRMQPLKPPTWDEAFAGQLRIATEKITEIVTEENLADYKAVASELLEKYDATDIAAAMLKMLAKEPDQTPVHITEERPLPSRYGGKGGGNGKGKGNYRGGGKGGYRDRNNSGKGRRGSNSGSRDRRPNGERSGGKGNYKKSK</sequence>
<dbReference type="GO" id="GO:0033592">
    <property type="term" value="F:RNA strand annealing activity"/>
    <property type="evidence" value="ECO:0007669"/>
    <property type="project" value="TreeGrafter"/>
</dbReference>
<dbReference type="InterPro" id="IPR027417">
    <property type="entry name" value="P-loop_NTPase"/>
</dbReference>
<gene>
    <name evidence="8" type="ORF">MCOL2_14683</name>
</gene>
<feature type="compositionally biased region" description="Gly residues" evidence="6">
    <location>
        <begin position="183"/>
        <end position="202"/>
    </location>
</feature>
<dbReference type="Pfam" id="PF00271">
    <property type="entry name" value="Helicase_C"/>
    <property type="match status" value="1"/>
</dbReference>
<organism evidence="8 9">
    <name type="scientific">Listeria fleischmannii FSL S10-1203</name>
    <dbReference type="NCBI Taxonomy" id="1265822"/>
    <lineage>
        <taxon>Bacteria</taxon>
        <taxon>Bacillati</taxon>
        <taxon>Bacillota</taxon>
        <taxon>Bacilli</taxon>
        <taxon>Bacillales</taxon>
        <taxon>Listeriaceae</taxon>
        <taxon>Listeria</taxon>
    </lineage>
</organism>
<keyword evidence="2" id="KW-0547">Nucleotide-binding</keyword>
<dbReference type="InterPro" id="IPR050547">
    <property type="entry name" value="DEAD_box_RNA_helicases"/>
</dbReference>
<name>W7DBF6_9LIST</name>
<dbReference type="PROSITE" id="PS51194">
    <property type="entry name" value="HELICASE_CTER"/>
    <property type="match status" value="1"/>
</dbReference>
<dbReference type="EMBL" id="AODM01000050">
    <property type="protein sequence ID" value="EUJ51868.1"/>
    <property type="molecule type" value="Genomic_DNA"/>
</dbReference>
<comment type="caution">
    <text evidence="8">The sequence shown here is derived from an EMBL/GenBank/DDBJ whole genome shotgun (WGS) entry which is preliminary data.</text>
</comment>
<evidence type="ECO:0000313" key="8">
    <source>
        <dbReference type="EMBL" id="EUJ51868.1"/>
    </source>
</evidence>
<reference evidence="8 9" key="1">
    <citation type="submission" date="2012-12" db="EMBL/GenBank/DDBJ databases">
        <title>Novel taxa of Listeriaceae from agricultural environments in the United States.</title>
        <authorList>
            <person name="den Bakker H.C."/>
            <person name="Allred A."/>
            <person name="Warchocki S."/>
            <person name="Wright E.M."/>
            <person name="Burrell A."/>
            <person name="Nightingale K.K."/>
            <person name="Kephart D."/>
            <person name="Wiedmann M."/>
        </authorList>
    </citation>
    <scope>NUCLEOTIDE SEQUENCE [LARGE SCALE GENOMIC DNA]</scope>
    <source>
        <strain evidence="8 9">FSL S10-1203</strain>
    </source>
</reference>
<dbReference type="PANTHER" id="PTHR47963:SF5">
    <property type="entry name" value="DEAD-BOX ATP-DEPENDENT RNA HELICASE CSHA"/>
    <property type="match status" value="1"/>
</dbReference>
<feature type="region of interest" description="Disordered" evidence="6">
    <location>
        <begin position="167"/>
        <end position="241"/>
    </location>
</feature>
<evidence type="ECO:0000256" key="2">
    <source>
        <dbReference type="ARBA" id="ARBA00022741"/>
    </source>
</evidence>
<dbReference type="Proteomes" id="UP000019241">
    <property type="component" value="Unassembled WGS sequence"/>
</dbReference>
<dbReference type="SUPFAM" id="SSF52540">
    <property type="entry name" value="P-loop containing nucleoside triphosphate hydrolases"/>
    <property type="match status" value="1"/>
</dbReference>
<dbReference type="InterPro" id="IPR001650">
    <property type="entry name" value="Helicase_C-like"/>
</dbReference>